<protein>
    <submittedName>
        <fullName evidence="3">GGDEF domain-containing protein</fullName>
    </submittedName>
</protein>
<dbReference type="OrthoDB" id="9812358at2"/>
<sequence length="418" mass="44941">MLNRSALQEAFFRQLHGGDAGAVFGLLVVRALRLRELELLFGHALVESLADAVEARLQALLRPDDEVVRIGECDFAVLLPRLRERNHAALAASKVARGLHGMLDVGGRPIRANFAVGTATWPADAESFETLCLHADQACAAAATGRDRFALFSGTGRSRLVEYGELHAAIAGNQLRLHLQSIHDIASGDLVGFEALSRWDNPRLGPVPPAKFVGLAEQTGLIGELTRWTLNASLRHCAQWLSTHPRATVSVNVSPLAFVDQPLVDQVASALEIWEVPPRALTVEVTENAFVEDAPAIADALRTLHGMGVGVAIDDFGTGYSSFSYLKRFPVSELKIDIDFVADIVRDERSARLSASMVELAHALGAVAVAEGVENPETLERLRELGCDQAQGYLFGRPVPAEEAVAALGAAPKELVPP</sequence>
<dbReference type="InterPro" id="IPR043128">
    <property type="entry name" value="Rev_trsase/Diguanyl_cyclase"/>
</dbReference>
<dbReference type="PROSITE" id="PS50887">
    <property type="entry name" value="GGDEF"/>
    <property type="match status" value="1"/>
</dbReference>
<dbReference type="Gene3D" id="3.20.20.450">
    <property type="entry name" value="EAL domain"/>
    <property type="match status" value="1"/>
</dbReference>
<dbReference type="InterPro" id="IPR035919">
    <property type="entry name" value="EAL_sf"/>
</dbReference>
<accession>A0A516V1R6</accession>
<dbReference type="InterPro" id="IPR000160">
    <property type="entry name" value="GGDEF_dom"/>
</dbReference>
<dbReference type="SMART" id="SM00267">
    <property type="entry name" value="GGDEF"/>
    <property type="match status" value="1"/>
</dbReference>
<dbReference type="PANTHER" id="PTHR33121:SF70">
    <property type="entry name" value="SIGNALING PROTEIN YKOW"/>
    <property type="match status" value="1"/>
</dbReference>
<evidence type="ECO:0000259" key="1">
    <source>
        <dbReference type="PROSITE" id="PS50883"/>
    </source>
</evidence>
<dbReference type="PANTHER" id="PTHR33121">
    <property type="entry name" value="CYCLIC DI-GMP PHOSPHODIESTERASE PDEF"/>
    <property type="match status" value="1"/>
</dbReference>
<dbReference type="Gene3D" id="3.30.70.270">
    <property type="match status" value="1"/>
</dbReference>
<dbReference type="SMART" id="SM00052">
    <property type="entry name" value="EAL"/>
    <property type="match status" value="1"/>
</dbReference>
<dbReference type="AlphaFoldDB" id="A0A516V1R6"/>
<dbReference type="InterPro" id="IPR029787">
    <property type="entry name" value="Nucleotide_cyclase"/>
</dbReference>
<dbReference type="CDD" id="cd01948">
    <property type="entry name" value="EAL"/>
    <property type="match status" value="1"/>
</dbReference>
<evidence type="ECO:0000259" key="2">
    <source>
        <dbReference type="PROSITE" id="PS50887"/>
    </source>
</evidence>
<dbReference type="SUPFAM" id="SSF55073">
    <property type="entry name" value="Nucleotide cyclase"/>
    <property type="match status" value="1"/>
</dbReference>
<dbReference type="EMBL" id="CP041742">
    <property type="protein sequence ID" value="QDQ72466.1"/>
    <property type="molecule type" value="Genomic_DNA"/>
</dbReference>
<evidence type="ECO:0000313" key="4">
    <source>
        <dbReference type="Proteomes" id="UP000315891"/>
    </source>
</evidence>
<dbReference type="SUPFAM" id="SSF141868">
    <property type="entry name" value="EAL domain-like"/>
    <property type="match status" value="1"/>
</dbReference>
<dbReference type="GO" id="GO:0071111">
    <property type="term" value="F:cyclic-guanylate-specific phosphodiesterase activity"/>
    <property type="evidence" value="ECO:0007669"/>
    <property type="project" value="InterPro"/>
</dbReference>
<feature type="domain" description="GGDEF" evidence="2">
    <location>
        <begin position="22"/>
        <end position="154"/>
    </location>
</feature>
<dbReference type="InterPro" id="IPR050706">
    <property type="entry name" value="Cyclic-di-GMP_PDE-like"/>
</dbReference>
<dbReference type="RefSeq" id="WP_143877982.1">
    <property type="nucleotide sequence ID" value="NZ_BAABLZ010000002.1"/>
</dbReference>
<dbReference type="Proteomes" id="UP000315891">
    <property type="component" value="Chromosome"/>
</dbReference>
<evidence type="ECO:0000313" key="3">
    <source>
        <dbReference type="EMBL" id="QDQ72466.1"/>
    </source>
</evidence>
<dbReference type="Pfam" id="PF00563">
    <property type="entry name" value="EAL"/>
    <property type="match status" value="1"/>
</dbReference>
<organism evidence="3 4">
    <name type="scientific">Pseudoluteimonas lycopersici</name>
    <dbReference type="NCBI Taxonomy" id="1324796"/>
    <lineage>
        <taxon>Bacteria</taxon>
        <taxon>Pseudomonadati</taxon>
        <taxon>Pseudomonadota</taxon>
        <taxon>Gammaproteobacteria</taxon>
        <taxon>Lysobacterales</taxon>
        <taxon>Lysobacteraceae</taxon>
        <taxon>Pseudoluteimonas</taxon>
    </lineage>
</organism>
<proteinExistence type="predicted"/>
<dbReference type="Pfam" id="PF00990">
    <property type="entry name" value="GGDEF"/>
    <property type="match status" value="1"/>
</dbReference>
<name>A0A516V1R6_9GAMM</name>
<gene>
    <name evidence="3" type="ORF">FNZ56_00490</name>
</gene>
<keyword evidence="4" id="KW-1185">Reference proteome</keyword>
<feature type="domain" description="EAL" evidence="1">
    <location>
        <begin position="159"/>
        <end position="412"/>
    </location>
</feature>
<reference evidence="3 4" key="1">
    <citation type="submission" date="2019-07" db="EMBL/GenBank/DDBJ databases">
        <title>Lysobacter weifangensis sp. nov., isolated from bensulfuron-methyl contaminated farmland soil.</title>
        <authorList>
            <person name="Zhao H."/>
        </authorList>
    </citation>
    <scope>NUCLEOTIDE SEQUENCE [LARGE SCALE GENOMIC DNA]</scope>
    <source>
        <strain evidence="3 4">CC-Bw-6</strain>
    </source>
</reference>
<dbReference type="PROSITE" id="PS50883">
    <property type="entry name" value="EAL"/>
    <property type="match status" value="1"/>
</dbReference>
<dbReference type="InterPro" id="IPR001633">
    <property type="entry name" value="EAL_dom"/>
</dbReference>